<protein>
    <submittedName>
        <fullName evidence="3">Egl-9 family hypoxia-inducible factor 3</fullName>
    </submittedName>
</protein>
<organism evidence="3 4">
    <name type="scientific">Microtus ochrogaster</name>
    <name type="common">Prairie vole</name>
    <dbReference type="NCBI Taxonomy" id="79684"/>
    <lineage>
        <taxon>Eukaryota</taxon>
        <taxon>Metazoa</taxon>
        <taxon>Chordata</taxon>
        <taxon>Craniata</taxon>
        <taxon>Vertebrata</taxon>
        <taxon>Euteleostomi</taxon>
        <taxon>Mammalia</taxon>
        <taxon>Eutheria</taxon>
        <taxon>Euarchontoglires</taxon>
        <taxon>Glires</taxon>
        <taxon>Rodentia</taxon>
        <taxon>Myomorpha</taxon>
        <taxon>Muroidea</taxon>
        <taxon>Cricetidae</taxon>
        <taxon>Arvicolinae</taxon>
        <taxon>Microtus</taxon>
    </lineage>
</organism>
<evidence type="ECO:0000313" key="4">
    <source>
        <dbReference type="Proteomes" id="UP000710432"/>
    </source>
</evidence>
<name>A0A8J6GN12_MICOH</name>
<dbReference type="EMBL" id="JAATJU010021300">
    <property type="protein sequence ID" value="KAH0514040.1"/>
    <property type="molecule type" value="Genomic_DNA"/>
</dbReference>
<feature type="region of interest" description="Disordered" evidence="1">
    <location>
        <begin position="74"/>
        <end position="93"/>
    </location>
</feature>
<reference evidence="3" key="1">
    <citation type="submission" date="2020-03" db="EMBL/GenBank/DDBJ databases">
        <title>Studies in the Genomics of Life Span.</title>
        <authorList>
            <person name="Glass D."/>
        </authorList>
    </citation>
    <scope>NUCLEOTIDE SEQUENCE</scope>
    <source>
        <strain evidence="3">LTLLF</strain>
        <tissue evidence="3">Muscle</tissue>
    </source>
</reference>
<dbReference type="Proteomes" id="UP000710432">
    <property type="component" value="Unassembled WGS sequence"/>
</dbReference>
<feature type="chain" id="PRO_5035264617" evidence="2">
    <location>
        <begin position="25"/>
        <end position="93"/>
    </location>
</feature>
<gene>
    <name evidence="3" type="ORF">LTLLF_137160</name>
</gene>
<evidence type="ECO:0000256" key="2">
    <source>
        <dbReference type="SAM" id="SignalP"/>
    </source>
</evidence>
<proteinExistence type="predicted"/>
<evidence type="ECO:0000256" key="1">
    <source>
        <dbReference type="SAM" id="MobiDB-lite"/>
    </source>
</evidence>
<keyword evidence="2" id="KW-0732">Signal</keyword>
<accession>A0A8J6GN12</accession>
<dbReference type="AlphaFoldDB" id="A0A8J6GN12"/>
<evidence type="ECO:0000313" key="3">
    <source>
        <dbReference type="EMBL" id="KAH0514040.1"/>
    </source>
</evidence>
<sequence>MTLRSRRGLLLFLLWLRPLWRCLCIAKRGPLTSHWASPALSGGAAHCSRRSWSGTPFFPELRATFPAPGAKVARGPWPPQVGEPRALLSASRL</sequence>
<feature type="signal peptide" evidence="2">
    <location>
        <begin position="1"/>
        <end position="24"/>
    </location>
</feature>
<comment type="caution">
    <text evidence="3">The sequence shown here is derived from an EMBL/GenBank/DDBJ whole genome shotgun (WGS) entry which is preliminary data.</text>
</comment>